<evidence type="ECO:0000313" key="2">
    <source>
        <dbReference type="Proteomes" id="UP001589854"/>
    </source>
</evidence>
<dbReference type="EMBL" id="JBHLVO010000020">
    <property type="protein sequence ID" value="MFC0273469.1"/>
    <property type="molecule type" value="Genomic_DNA"/>
</dbReference>
<accession>A0ABV6GIG1</accession>
<dbReference type="RefSeq" id="WP_378936787.1">
    <property type="nucleotide sequence ID" value="NZ_JBHLVO010000020.1"/>
</dbReference>
<organism evidence="1 2">
    <name type="scientific">Metabacillus herbersteinensis</name>
    <dbReference type="NCBI Taxonomy" id="283816"/>
    <lineage>
        <taxon>Bacteria</taxon>
        <taxon>Bacillati</taxon>
        <taxon>Bacillota</taxon>
        <taxon>Bacilli</taxon>
        <taxon>Bacillales</taxon>
        <taxon>Bacillaceae</taxon>
        <taxon>Metabacillus</taxon>
    </lineage>
</organism>
<protein>
    <submittedName>
        <fullName evidence="1">Uncharacterized protein</fullName>
    </submittedName>
</protein>
<keyword evidence="2" id="KW-1185">Reference proteome</keyword>
<evidence type="ECO:0000313" key="1">
    <source>
        <dbReference type="EMBL" id="MFC0273469.1"/>
    </source>
</evidence>
<reference evidence="1 2" key="1">
    <citation type="submission" date="2024-09" db="EMBL/GenBank/DDBJ databases">
        <authorList>
            <person name="Sun Q."/>
            <person name="Mori K."/>
        </authorList>
    </citation>
    <scope>NUCLEOTIDE SEQUENCE [LARGE SCALE GENOMIC DNA]</scope>
    <source>
        <strain evidence="1 2">CCM 7228</strain>
    </source>
</reference>
<comment type="caution">
    <text evidence="1">The sequence shown here is derived from an EMBL/GenBank/DDBJ whole genome shotgun (WGS) entry which is preliminary data.</text>
</comment>
<dbReference type="Proteomes" id="UP001589854">
    <property type="component" value="Unassembled WGS sequence"/>
</dbReference>
<sequence length="64" mass="7847">MKELIEEYGQGYEMFKKLLKFLLKRSFDLNLHQKMEYSSNLNTYSGFRISFYTKGKRNLMDFFQ</sequence>
<proteinExistence type="predicted"/>
<gene>
    <name evidence="1" type="ORF">ACFFIX_18900</name>
</gene>
<name>A0ABV6GIG1_9BACI</name>